<comment type="caution">
    <text evidence="1">The sequence shown here is derived from an EMBL/GenBank/DDBJ whole genome shotgun (WGS) entry which is preliminary data.</text>
</comment>
<protein>
    <submittedName>
        <fullName evidence="1">Uncharacterized protein</fullName>
    </submittedName>
</protein>
<gene>
    <name evidence="1" type="ORF">M8818_006203</name>
</gene>
<reference evidence="1" key="1">
    <citation type="submission" date="2024-02" db="EMBL/GenBank/DDBJ databases">
        <title>Metagenome Assembled Genome of Zalaria obscura JY119.</title>
        <authorList>
            <person name="Vighnesh L."/>
            <person name="Jagadeeshwari U."/>
            <person name="Venkata Ramana C."/>
            <person name="Sasikala C."/>
        </authorList>
    </citation>
    <scope>NUCLEOTIDE SEQUENCE</scope>
    <source>
        <strain evidence="1">JY119</strain>
    </source>
</reference>
<evidence type="ECO:0000313" key="1">
    <source>
        <dbReference type="EMBL" id="KAK8200885.1"/>
    </source>
</evidence>
<dbReference type="Proteomes" id="UP001320706">
    <property type="component" value="Unassembled WGS sequence"/>
</dbReference>
<accession>A0ACC3S7U8</accession>
<proteinExistence type="predicted"/>
<keyword evidence="2" id="KW-1185">Reference proteome</keyword>
<dbReference type="EMBL" id="JAMKPW020000038">
    <property type="protein sequence ID" value="KAK8200885.1"/>
    <property type="molecule type" value="Genomic_DNA"/>
</dbReference>
<sequence>MSCDICKSDYSDDGYDEHYQNRVCKHIIKRIKKEIRRESSYEIRKLPVTDFAQEFTARYNNLHGWRRRRNPNLAVKQNDFLTQKLRDIIEAYVIRDRDFAHFASLSTLGVLPLFKTEAEFPALVYTRRRREKKKKDTLAGAAMKGSIQSTNVKMYAIGCSDEIFRIVPVRMLRSLTSPGADYIVQVRVSRKWVEFQDWLEQTWIPSHINVTGEHGYDVLSQWWKRNGQRFRLLDFPTEIKNMIYGHYFGVSTIYPYKGYKWESATNNDYTFLSIAQGCQYYNCLNKTIAHDPTFPYCQPPQRQLLLTSRAVHADVNRSIWSLPKAFHHLPDLDFFLTSTLPTRALRTARYANLHNLKLQFSHTDYILFFGVPIPPFKRWPRKNMRSDAQNNHSGSIAVVQKRRRCGPPAAVLHQLPALRILELFFRSPIIGCKSDPWARAKKVWGEESTDWCGHRTACTSCQKTLVEWILAFARGFVRHIAEVRLTGFVKDSTRRMWEEGWDWEGEMERISGLPDDAL</sequence>
<name>A0ACC3S7U8_9PEZI</name>
<evidence type="ECO:0000313" key="2">
    <source>
        <dbReference type="Proteomes" id="UP001320706"/>
    </source>
</evidence>
<organism evidence="1 2">
    <name type="scientific">Zalaria obscura</name>
    <dbReference type="NCBI Taxonomy" id="2024903"/>
    <lineage>
        <taxon>Eukaryota</taxon>
        <taxon>Fungi</taxon>
        <taxon>Dikarya</taxon>
        <taxon>Ascomycota</taxon>
        <taxon>Pezizomycotina</taxon>
        <taxon>Dothideomycetes</taxon>
        <taxon>Dothideomycetidae</taxon>
        <taxon>Dothideales</taxon>
        <taxon>Zalariaceae</taxon>
        <taxon>Zalaria</taxon>
    </lineage>
</organism>